<proteinExistence type="predicted"/>
<dbReference type="OMA" id="CYHAVHK"/>
<evidence type="ECO:0000259" key="1">
    <source>
        <dbReference type="Pfam" id="PF26188"/>
    </source>
</evidence>
<dbReference type="InterPro" id="IPR058917">
    <property type="entry name" value="RESC6_dom"/>
</dbReference>
<dbReference type="Pfam" id="PF26188">
    <property type="entry name" value="RESC6"/>
    <property type="match status" value="1"/>
</dbReference>
<dbReference type="Proteomes" id="UP000033188">
    <property type="component" value="Chromosome 2"/>
</dbReference>
<dbReference type="RefSeq" id="XP_012767432.1">
    <property type="nucleotide sequence ID" value="XM_012911978.1"/>
</dbReference>
<evidence type="ECO:0000313" key="2">
    <source>
        <dbReference type="EMBL" id="CDR95246.1"/>
    </source>
</evidence>
<organism evidence="2 3">
    <name type="scientific">Babesia bigemina</name>
    <dbReference type="NCBI Taxonomy" id="5866"/>
    <lineage>
        <taxon>Eukaryota</taxon>
        <taxon>Sar</taxon>
        <taxon>Alveolata</taxon>
        <taxon>Apicomplexa</taxon>
        <taxon>Aconoidasida</taxon>
        <taxon>Piroplasmida</taxon>
        <taxon>Babesiidae</taxon>
        <taxon>Babesia</taxon>
    </lineage>
</organism>
<evidence type="ECO:0000313" key="3">
    <source>
        <dbReference type="Proteomes" id="UP000033188"/>
    </source>
</evidence>
<dbReference type="AlphaFoldDB" id="A0A061D3D9"/>
<accession>A0A061D3D9</accession>
<dbReference type="KEGG" id="bbig:BBBOND_0204040"/>
<sequence length="466" mass="52131">MATNIPAVATTLQRRSVGFIVRHGSAVGAKQIEKPSDVARYIGKVAKELGADERKKHVPQCAQLVDSMCRNITQYTAMEVRAVAHGMPIIFGADISSAWLQAIATFALKRAHMMPVYLLYPIVNSLCRMAKHERDVPVDQMLAVCRERVAEANSIDLATIAQTATLLKRSREILELMNAVADAATSETILEGISTTNAVLILYSFGQMGIRHKKLYQSMTQIITKMEHDDFQSHLIPIALHALAKFGNCDRNVLETIANHAIKVANNMQPENVSGTVCALAKLKFRHSLLLREMAKRTRELMSDMNLREMLCNRTGNILWGFAKLRHSDEDLIDEMIGGDRCAQYPRIDNMSFAQIFEALRCYHAVHKAYSNAAVVKALLPRYIEVMPQCSTQIVTQVAWCCCSLGCNDCGIIVQSLDVLKSRKRTKVEQKYVNMLLDALKHAPMEPEEILTHYEKELRTSGTDGE</sequence>
<keyword evidence="3" id="KW-1185">Reference proteome</keyword>
<name>A0A061D3D9_BABBI</name>
<feature type="domain" description="RNA-editing substrate-binding complex 6 protein" evidence="1">
    <location>
        <begin position="101"/>
        <end position="329"/>
    </location>
</feature>
<reference evidence="3" key="1">
    <citation type="submission" date="2014-06" db="EMBL/GenBank/DDBJ databases">
        <authorList>
            <person name="Aslett M."/>
            <person name="De Silva N."/>
        </authorList>
    </citation>
    <scope>NUCLEOTIDE SEQUENCE [LARGE SCALE GENOMIC DNA]</scope>
    <source>
        <strain evidence="3">Bond</strain>
    </source>
</reference>
<dbReference type="GeneID" id="24563787"/>
<dbReference type="EMBL" id="LK391708">
    <property type="protein sequence ID" value="CDR95246.1"/>
    <property type="molecule type" value="Genomic_DNA"/>
</dbReference>
<gene>
    <name evidence="2" type="ORF">BBBOND_0204040</name>
</gene>
<protein>
    <recommendedName>
        <fullName evidence="1">RNA-editing substrate-binding complex 6 protein domain-containing protein</fullName>
    </recommendedName>
</protein>
<dbReference type="OrthoDB" id="361706at2759"/>
<dbReference type="VEuPathDB" id="PiroplasmaDB:BBBOND_0204040"/>